<name>A0A431VJ83_9PROT</name>
<dbReference type="RefSeq" id="WP_126614858.1">
    <property type="nucleotide sequence ID" value="NZ_JBHUCY010000077.1"/>
</dbReference>
<evidence type="ECO:0000313" key="2">
    <source>
        <dbReference type="Proteomes" id="UP000277007"/>
    </source>
</evidence>
<dbReference type="OrthoDB" id="1654944at2"/>
<dbReference type="Gene3D" id="3.40.50.1000">
    <property type="entry name" value="HAD superfamily/HAD-like"/>
    <property type="match status" value="1"/>
</dbReference>
<accession>A0A431VJ83</accession>
<organism evidence="1 2">
    <name type="scientific">Azospirillum griseum</name>
    <dbReference type="NCBI Taxonomy" id="2496639"/>
    <lineage>
        <taxon>Bacteria</taxon>
        <taxon>Pseudomonadati</taxon>
        <taxon>Pseudomonadota</taxon>
        <taxon>Alphaproteobacteria</taxon>
        <taxon>Rhodospirillales</taxon>
        <taxon>Azospirillaceae</taxon>
        <taxon>Azospirillum</taxon>
    </lineage>
</organism>
<dbReference type="SUPFAM" id="SSF56784">
    <property type="entry name" value="HAD-like"/>
    <property type="match status" value="1"/>
</dbReference>
<reference evidence="1 2" key="1">
    <citation type="submission" date="2018-12" db="EMBL/GenBank/DDBJ databases">
        <authorList>
            <person name="Yang Y."/>
        </authorList>
    </citation>
    <scope>NUCLEOTIDE SEQUENCE [LARGE SCALE GENOMIC DNA]</scope>
    <source>
        <strain evidence="1 2">L-25-5w-1</strain>
    </source>
</reference>
<proteinExistence type="predicted"/>
<dbReference type="InterPro" id="IPR023214">
    <property type="entry name" value="HAD_sf"/>
</dbReference>
<dbReference type="AlphaFoldDB" id="A0A431VJ83"/>
<evidence type="ECO:0000313" key="1">
    <source>
        <dbReference type="EMBL" id="RTR20531.1"/>
    </source>
</evidence>
<comment type="caution">
    <text evidence="1">The sequence shown here is derived from an EMBL/GenBank/DDBJ whole genome shotgun (WGS) entry which is preliminary data.</text>
</comment>
<dbReference type="Proteomes" id="UP000277007">
    <property type="component" value="Unassembled WGS sequence"/>
</dbReference>
<gene>
    <name evidence="1" type="ORF">EJ903_10405</name>
</gene>
<dbReference type="EMBL" id="RXMA01000008">
    <property type="protein sequence ID" value="RTR20531.1"/>
    <property type="molecule type" value="Genomic_DNA"/>
</dbReference>
<keyword evidence="2" id="KW-1185">Reference proteome</keyword>
<protein>
    <submittedName>
        <fullName evidence="1">Uncharacterized protein</fullName>
    </submittedName>
</protein>
<dbReference type="InterPro" id="IPR036412">
    <property type="entry name" value="HAD-like_sf"/>
</dbReference>
<sequence>MTRPALFLDLDGVLADFDRGVVAVTGRRPDEQPVASMWRALSRHADFFGSLAFTPDGRDLWDFCAPHRPTILTGLPQGRWAAPQKVRWVAERLGPGVPVITCMTRDKPLHGGPGALLVDDREKTRAPWEAAGGLFVLHRNAVDSVAALRALGF</sequence>